<name>A0A238BYN6_9BILA</name>
<sequence>MCRSQNGGKAFDLLVSDDENSTILISNFHRLYEEKFKKTGDLIQYLQRHDWSNISSDSKTNLKKKKSLAICHQDKFK</sequence>
<keyword evidence="2" id="KW-1185">Reference proteome</keyword>
<accession>A0A238BYN6</accession>
<dbReference type="AlphaFoldDB" id="A0A238BYN6"/>
<evidence type="ECO:0000313" key="1">
    <source>
        <dbReference type="EMBL" id="OZC09798.1"/>
    </source>
</evidence>
<dbReference type="EMBL" id="KZ269991">
    <property type="protein sequence ID" value="OZC09798.1"/>
    <property type="molecule type" value="Genomic_DNA"/>
</dbReference>
<feature type="non-terminal residue" evidence="1">
    <location>
        <position position="77"/>
    </location>
</feature>
<gene>
    <name evidence="1" type="ORF">X798_03201</name>
</gene>
<proteinExistence type="predicted"/>
<protein>
    <submittedName>
        <fullName evidence="1">Uncharacterized protein</fullName>
    </submittedName>
</protein>
<reference evidence="1 2" key="1">
    <citation type="submission" date="2015-12" db="EMBL/GenBank/DDBJ databases">
        <title>Draft genome of the nematode, Onchocerca flexuosa.</title>
        <authorList>
            <person name="Mitreva M."/>
        </authorList>
    </citation>
    <scope>NUCLEOTIDE SEQUENCE [LARGE SCALE GENOMIC DNA]</scope>
    <source>
        <strain evidence="1">Red Deer</strain>
    </source>
</reference>
<evidence type="ECO:0000313" key="2">
    <source>
        <dbReference type="Proteomes" id="UP000242913"/>
    </source>
</evidence>
<organism evidence="1 2">
    <name type="scientific">Onchocerca flexuosa</name>
    <dbReference type="NCBI Taxonomy" id="387005"/>
    <lineage>
        <taxon>Eukaryota</taxon>
        <taxon>Metazoa</taxon>
        <taxon>Ecdysozoa</taxon>
        <taxon>Nematoda</taxon>
        <taxon>Chromadorea</taxon>
        <taxon>Rhabditida</taxon>
        <taxon>Spirurina</taxon>
        <taxon>Spiruromorpha</taxon>
        <taxon>Filarioidea</taxon>
        <taxon>Onchocercidae</taxon>
        <taxon>Onchocerca</taxon>
    </lineage>
</organism>
<dbReference type="Proteomes" id="UP000242913">
    <property type="component" value="Unassembled WGS sequence"/>
</dbReference>